<name>A0A285U6X0_9HYPH</name>
<proteinExistence type="predicted"/>
<dbReference type="PANTHER" id="PTHR30146:SF109">
    <property type="entry name" value="HTH-TYPE TRANSCRIPTIONAL REGULATOR GALS"/>
    <property type="match status" value="1"/>
</dbReference>
<dbReference type="OrthoDB" id="8433438at2"/>
<dbReference type="Pfam" id="PF00356">
    <property type="entry name" value="LacI"/>
    <property type="match status" value="1"/>
</dbReference>
<protein>
    <submittedName>
        <fullName evidence="5">LacI family transcriptional regulator</fullName>
    </submittedName>
</protein>
<evidence type="ECO:0000313" key="6">
    <source>
        <dbReference type="Proteomes" id="UP000219167"/>
    </source>
</evidence>
<dbReference type="InterPro" id="IPR000843">
    <property type="entry name" value="HTH_LacI"/>
</dbReference>
<dbReference type="PROSITE" id="PS50932">
    <property type="entry name" value="HTH_LACI_2"/>
    <property type="match status" value="1"/>
</dbReference>
<evidence type="ECO:0000259" key="4">
    <source>
        <dbReference type="PROSITE" id="PS50932"/>
    </source>
</evidence>
<organism evidence="5 6">
    <name type="scientific">Rhizobium subbaraonis</name>
    <dbReference type="NCBI Taxonomy" id="908946"/>
    <lineage>
        <taxon>Bacteria</taxon>
        <taxon>Pseudomonadati</taxon>
        <taxon>Pseudomonadota</taxon>
        <taxon>Alphaproteobacteria</taxon>
        <taxon>Hyphomicrobiales</taxon>
        <taxon>Rhizobiaceae</taxon>
        <taxon>Rhizobium/Agrobacterium group</taxon>
        <taxon>Rhizobium</taxon>
    </lineage>
</organism>
<dbReference type="Gene3D" id="1.10.260.40">
    <property type="entry name" value="lambda repressor-like DNA-binding domains"/>
    <property type="match status" value="1"/>
</dbReference>
<dbReference type="PANTHER" id="PTHR30146">
    <property type="entry name" value="LACI-RELATED TRANSCRIPTIONAL REPRESSOR"/>
    <property type="match status" value="1"/>
</dbReference>
<sequence length="330" mass="35791">MKRNFVTSAQVADRAGVSRSAVSRTFTPGAYVSPEVREKVLLAAEEMGYRINRLAKSLLTSESSLVAILASRLSEPFIATQIDALSAMLADRELQTLLLNSGARRDIAAMMNLVLEYRVKAVIILSGAPSEKLVEQCLKSRQRTILINRVQESGNVDIIQTDDRTGGRLAACHMIERGYRRLAVVRGASDTPSQRRRAQGFVEAAAEHGLTVRHWLGGDGGYESGRDAARELRTSNAVDGVFCTTDRIALGFLNTCRFDLGLDVPAEIGIVGFDDIEEAGWPSHALTTIRQPVSAIVSAVASILETDPSDISGHAHVVPVELIARQTTRP</sequence>
<evidence type="ECO:0000256" key="1">
    <source>
        <dbReference type="ARBA" id="ARBA00023015"/>
    </source>
</evidence>
<dbReference type="Proteomes" id="UP000219167">
    <property type="component" value="Unassembled WGS sequence"/>
</dbReference>
<dbReference type="InterPro" id="IPR028082">
    <property type="entry name" value="Peripla_BP_I"/>
</dbReference>
<evidence type="ECO:0000256" key="2">
    <source>
        <dbReference type="ARBA" id="ARBA00023125"/>
    </source>
</evidence>
<dbReference type="EMBL" id="OBQD01000002">
    <property type="protein sequence ID" value="SOC36011.1"/>
    <property type="molecule type" value="Genomic_DNA"/>
</dbReference>
<dbReference type="Gene3D" id="3.40.50.2300">
    <property type="match status" value="2"/>
</dbReference>
<dbReference type="GO" id="GO:0003700">
    <property type="term" value="F:DNA-binding transcription factor activity"/>
    <property type="evidence" value="ECO:0007669"/>
    <property type="project" value="TreeGrafter"/>
</dbReference>
<dbReference type="GO" id="GO:0000976">
    <property type="term" value="F:transcription cis-regulatory region binding"/>
    <property type="evidence" value="ECO:0007669"/>
    <property type="project" value="TreeGrafter"/>
</dbReference>
<dbReference type="SUPFAM" id="SSF53822">
    <property type="entry name" value="Periplasmic binding protein-like I"/>
    <property type="match status" value="1"/>
</dbReference>
<gene>
    <name evidence="5" type="ORF">SAMN05892877_102293</name>
</gene>
<accession>A0A285U6X0</accession>
<keyword evidence="6" id="KW-1185">Reference proteome</keyword>
<evidence type="ECO:0000256" key="3">
    <source>
        <dbReference type="ARBA" id="ARBA00023163"/>
    </source>
</evidence>
<dbReference type="AlphaFoldDB" id="A0A285U6X0"/>
<keyword evidence="2" id="KW-0238">DNA-binding</keyword>
<dbReference type="SUPFAM" id="SSF47413">
    <property type="entry name" value="lambda repressor-like DNA-binding domains"/>
    <property type="match status" value="1"/>
</dbReference>
<dbReference type="Pfam" id="PF13377">
    <property type="entry name" value="Peripla_BP_3"/>
    <property type="match status" value="1"/>
</dbReference>
<dbReference type="CDD" id="cd01392">
    <property type="entry name" value="HTH_LacI"/>
    <property type="match status" value="1"/>
</dbReference>
<keyword evidence="3" id="KW-0804">Transcription</keyword>
<dbReference type="InterPro" id="IPR010982">
    <property type="entry name" value="Lambda_DNA-bd_dom_sf"/>
</dbReference>
<dbReference type="InterPro" id="IPR046335">
    <property type="entry name" value="LacI/GalR-like_sensor"/>
</dbReference>
<dbReference type="RefSeq" id="WP_097136463.1">
    <property type="nucleotide sequence ID" value="NZ_OBQD01000002.1"/>
</dbReference>
<feature type="domain" description="HTH lacI-type" evidence="4">
    <location>
        <begin position="6"/>
        <end position="60"/>
    </location>
</feature>
<dbReference type="CDD" id="cd06278">
    <property type="entry name" value="PBP1_LacI-like"/>
    <property type="match status" value="1"/>
</dbReference>
<reference evidence="5 6" key="1">
    <citation type="submission" date="2017-08" db="EMBL/GenBank/DDBJ databases">
        <authorList>
            <person name="de Groot N.N."/>
        </authorList>
    </citation>
    <scope>NUCLEOTIDE SEQUENCE [LARGE SCALE GENOMIC DNA]</scope>
    <source>
        <strain evidence="5 6">JC85</strain>
    </source>
</reference>
<evidence type="ECO:0000313" key="5">
    <source>
        <dbReference type="EMBL" id="SOC36011.1"/>
    </source>
</evidence>
<keyword evidence="1" id="KW-0805">Transcription regulation</keyword>
<dbReference type="SMART" id="SM00354">
    <property type="entry name" value="HTH_LACI"/>
    <property type="match status" value="1"/>
</dbReference>